<gene>
    <name evidence="7" type="primary">LOC113795841</name>
</gene>
<comment type="similarity">
    <text evidence="4">Belongs to the WD repeat PAAF1/RPN14 family.</text>
</comment>
<dbReference type="PANTHER" id="PTHR19857:SF19">
    <property type="entry name" value="26S PROTEASOME REGULATORY SUBUNIT RPN14"/>
    <property type="match status" value="1"/>
</dbReference>
<evidence type="ECO:0000256" key="2">
    <source>
        <dbReference type="ARBA" id="ARBA00022737"/>
    </source>
</evidence>
<dbReference type="OMA" id="CNWNEAL"/>
<dbReference type="Pfam" id="PF00400">
    <property type="entry name" value="WD40"/>
    <property type="match status" value="4"/>
</dbReference>
<dbReference type="PANTHER" id="PTHR19857">
    <property type="entry name" value="MITOCHONDRIAL DIVISION PROTEIN 1-RELATED"/>
    <property type="match status" value="1"/>
</dbReference>
<keyword evidence="2" id="KW-0677">Repeat</keyword>
<keyword evidence="3" id="KW-0647">Proteasome</keyword>
<protein>
    <submittedName>
        <fullName evidence="7">Proteasomal ATPase-associated factor 1-like</fullName>
    </submittedName>
</protein>
<dbReference type="OrthoDB" id="27537at2759"/>
<name>A0A6P6Y933_DERPT</name>
<dbReference type="InterPro" id="IPR036322">
    <property type="entry name" value="WD40_repeat_dom_sf"/>
</dbReference>
<dbReference type="PROSITE" id="PS50294">
    <property type="entry name" value="WD_REPEATS_REGION"/>
    <property type="match status" value="2"/>
</dbReference>
<dbReference type="PROSITE" id="PS50082">
    <property type="entry name" value="WD_REPEATS_2"/>
    <property type="match status" value="3"/>
</dbReference>
<organism evidence="6 7">
    <name type="scientific">Dermatophagoides pteronyssinus</name>
    <name type="common">European house dust mite</name>
    <dbReference type="NCBI Taxonomy" id="6956"/>
    <lineage>
        <taxon>Eukaryota</taxon>
        <taxon>Metazoa</taxon>
        <taxon>Ecdysozoa</taxon>
        <taxon>Arthropoda</taxon>
        <taxon>Chelicerata</taxon>
        <taxon>Arachnida</taxon>
        <taxon>Acari</taxon>
        <taxon>Acariformes</taxon>
        <taxon>Sarcoptiformes</taxon>
        <taxon>Astigmata</taxon>
        <taxon>Psoroptidia</taxon>
        <taxon>Analgoidea</taxon>
        <taxon>Pyroglyphidae</taxon>
        <taxon>Dermatophagoidinae</taxon>
        <taxon>Dermatophagoides</taxon>
    </lineage>
</organism>
<evidence type="ECO:0000256" key="4">
    <source>
        <dbReference type="ARBA" id="ARBA00038321"/>
    </source>
</evidence>
<keyword evidence="1 5" id="KW-0853">WD repeat</keyword>
<evidence type="ECO:0000313" key="6">
    <source>
        <dbReference type="Proteomes" id="UP000515146"/>
    </source>
</evidence>
<dbReference type="KEGG" id="dpte:113795841"/>
<dbReference type="GO" id="GO:0000502">
    <property type="term" value="C:proteasome complex"/>
    <property type="evidence" value="ECO:0007669"/>
    <property type="project" value="UniProtKB-KW"/>
</dbReference>
<dbReference type="InterPro" id="IPR051179">
    <property type="entry name" value="WD_repeat_multifunction"/>
</dbReference>
<feature type="repeat" description="WD" evidence="5">
    <location>
        <begin position="140"/>
        <end position="181"/>
    </location>
</feature>
<dbReference type="RefSeq" id="XP_027201867.1">
    <property type="nucleotide sequence ID" value="XM_027346066.1"/>
</dbReference>
<dbReference type="InterPro" id="IPR001680">
    <property type="entry name" value="WD40_rpt"/>
</dbReference>
<dbReference type="SUPFAM" id="SSF50978">
    <property type="entry name" value="WD40 repeat-like"/>
    <property type="match status" value="1"/>
</dbReference>
<dbReference type="InParanoid" id="A0A6P6Y933"/>
<evidence type="ECO:0000256" key="1">
    <source>
        <dbReference type="ARBA" id="ARBA00022574"/>
    </source>
</evidence>
<dbReference type="SMART" id="SM00320">
    <property type="entry name" value="WD40"/>
    <property type="match status" value="5"/>
</dbReference>
<dbReference type="AlphaFoldDB" id="A0A6P6Y933"/>
<dbReference type="Proteomes" id="UP000515146">
    <property type="component" value="Unplaced"/>
</dbReference>
<dbReference type="Gene3D" id="2.130.10.10">
    <property type="entry name" value="YVTN repeat-like/Quinoprotein amine dehydrogenase"/>
    <property type="match status" value="2"/>
</dbReference>
<evidence type="ECO:0000256" key="5">
    <source>
        <dbReference type="PROSITE-ProRule" id="PRU00221"/>
    </source>
</evidence>
<proteinExistence type="inferred from homology"/>
<keyword evidence="6" id="KW-1185">Reference proteome</keyword>
<accession>A0A6P6Y933</accession>
<feature type="repeat" description="WD" evidence="5">
    <location>
        <begin position="99"/>
        <end position="130"/>
    </location>
</feature>
<feature type="repeat" description="WD" evidence="5">
    <location>
        <begin position="182"/>
        <end position="214"/>
    </location>
</feature>
<reference evidence="7" key="1">
    <citation type="submission" date="2025-08" db="UniProtKB">
        <authorList>
            <consortium name="RefSeq"/>
        </authorList>
    </citation>
    <scope>IDENTIFICATION</scope>
    <source>
        <strain evidence="7">Airmid</strain>
    </source>
</reference>
<dbReference type="InterPro" id="IPR015943">
    <property type="entry name" value="WD40/YVTN_repeat-like_dom_sf"/>
</dbReference>
<evidence type="ECO:0000313" key="7">
    <source>
        <dbReference type="RefSeq" id="XP_027201867.1"/>
    </source>
</evidence>
<evidence type="ECO:0000256" key="3">
    <source>
        <dbReference type="ARBA" id="ARBA00022942"/>
    </source>
</evidence>
<sequence length="408" mass="46209">MTFKINFPNYHLQSDWHDASINEKIWLHSINIKNDDRNDDLKKNYDLKIINESNIIIDNDKKNDDNDFIIEDYSKKCLAINDVKSNVTHRFIAPVRVFQSIHQKSIISLDVAPTGIAVSSSTDGTMKIWDTCTNVLKYELKGHYLDVNRCRFFPSNEVIVSVGLDMLIKIWSAIDGSCPVTMKGHTGSINDLAIVDRGRNIITVGRDGLAKLWSCAKQTCIENLFDTGNIPINACAIKSFSNSYDLGQRKDSANDDCVGTLNKMLLLATESGLIHGIGVDSKQSLFKIECHSPVNCVSFLNEFDLIAGTHDGNIYQYDIRNFNQPKINWLISRSPVLSMISVRRPFNGFVASHQDGSVDFHYDDHNQILHLTGSDCDPIYQIVYDDKFIYTACRDGKVRKYYLNNAFE</sequence>